<dbReference type="Pfam" id="PF12833">
    <property type="entry name" value="HTH_18"/>
    <property type="match status" value="1"/>
</dbReference>
<evidence type="ECO:0000259" key="4">
    <source>
        <dbReference type="PROSITE" id="PS01124"/>
    </source>
</evidence>
<feature type="domain" description="HTH araC/xylS-type" evidence="4">
    <location>
        <begin position="144"/>
        <end position="243"/>
    </location>
</feature>
<dbReference type="InterPro" id="IPR009057">
    <property type="entry name" value="Homeodomain-like_sf"/>
</dbReference>
<keyword evidence="1" id="KW-0805">Transcription regulation</keyword>
<name>A0A1H3FPN2_9BACI</name>
<dbReference type="Proteomes" id="UP000198647">
    <property type="component" value="Unassembled WGS sequence"/>
</dbReference>
<evidence type="ECO:0000256" key="1">
    <source>
        <dbReference type="ARBA" id="ARBA00023015"/>
    </source>
</evidence>
<proteinExistence type="predicted"/>
<dbReference type="Gene3D" id="1.10.10.60">
    <property type="entry name" value="Homeodomain-like"/>
    <property type="match status" value="2"/>
</dbReference>
<dbReference type="InterPro" id="IPR018062">
    <property type="entry name" value="HTH_AraC-typ_CS"/>
</dbReference>
<protein>
    <submittedName>
        <fullName evidence="5">Helix-turn-helix domain-containing protein</fullName>
    </submittedName>
</protein>
<reference evidence="5 6" key="1">
    <citation type="submission" date="2016-10" db="EMBL/GenBank/DDBJ databases">
        <authorList>
            <person name="Varghese N."/>
            <person name="Submissions S."/>
        </authorList>
    </citation>
    <scope>NUCLEOTIDE SEQUENCE [LARGE SCALE GENOMIC DNA]</scope>
    <source>
        <strain evidence="5 6">DSM 20748</strain>
    </source>
</reference>
<dbReference type="InterPro" id="IPR018060">
    <property type="entry name" value="HTH_AraC"/>
</dbReference>
<evidence type="ECO:0000313" key="5">
    <source>
        <dbReference type="EMBL" id="SDX93012.1"/>
    </source>
</evidence>
<keyword evidence="3" id="KW-0804">Transcription</keyword>
<dbReference type="PROSITE" id="PS01124">
    <property type="entry name" value="HTH_ARAC_FAMILY_2"/>
    <property type="match status" value="1"/>
</dbReference>
<gene>
    <name evidence="5" type="ORF">SAMN04488081_1632</name>
</gene>
<evidence type="ECO:0000256" key="2">
    <source>
        <dbReference type="ARBA" id="ARBA00023125"/>
    </source>
</evidence>
<dbReference type="SMART" id="SM00342">
    <property type="entry name" value="HTH_ARAC"/>
    <property type="match status" value="1"/>
</dbReference>
<dbReference type="EMBL" id="FNOS01000004">
    <property type="protein sequence ID" value="SDX93012.1"/>
    <property type="molecule type" value="Genomic_DNA"/>
</dbReference>
<dbReference type="PROSITE" id="PS00041">
    <property type="entry name" value="HTH_ARAC_FAMILY_1"/>
    <property type="match status" value="1"/>
</dbReference>
<comment type="caution">
    <text evidence="5">The sequence shown here is derived from an EMBL/GenBank/DDBJ whole genome shotgun (WGS) entry which is preliminary data.</text>
</comment>
<dbReference type="RefSeq" id="WP_093107031.1">
    <property type="nucleotide sequence ID" value="NZ_FNOS01000004.1"/>
</dbReference>
<accession>A0A1H3FPN2</accession>
<sequence>MESAEHIYLKRLDETMRAVDHLNSHSTTSRDVHNITRSLADNDRESLYNIFHSTGFCYEEYPDPEQWKSIQFFWKSILASASLQSEARHLTLMSMAQVFSLFHTIDEMKAEQAESGARFLTDKIIDLYASSVKEFDTITNPHVAKAIQFINTKVKSRDLQLSTVAEELDISSPYLSSIFQKEMQETITSYIHRKKIKASTEHLIFTDYSIKDVASEYGYSSVTTYGRKFREVMGTTPLKYRKAHSF</sequence>
<evidence type="ECO:0000256" key="3">
    <source>
        <dbReference type="ARBA" id="ARBA00023163"/>
    </source>
</evidence>
<dbReference type="PANTHER" id="PTHR43280:SF2">
    <property type="entry name" value="HTH-TYPE TRANSCRIPTIONAL REGULATOR EXSA"/>
    <property type="match status" value="1"/>
</dbReference>
<evidence type="ECO:0000313" key="6">
    <source>
        <dbReference type="Proteomes" id="UP000198647"/>
    </source>
</evidence>
<keyword evidence="6" id="KW-1185">Reference proteome</keyword>
<organism evidence="5 6">
    <name type="scientific">Salimicrobium album</name>
    <dbReference type="NCBI Taxonomy" id="50717"/>
    <lineage>
        <taxon>Bacteria</taxon>
        <taxon>Bacillati</taxon>
        <taxon>Bacillota</taxon>
        <taxon>Bacilli</taxon>
        <taxon>Bacillales</taxon>
        <taxon>Bacillaceae</taxon>
        <taxon>Salimicrobium</taxon>
    </lineage>
</organism>
<dbReference type="SUPFAM" id="SSF46689">
    <property type="entry name" value="Homeodomain-like"/>
    <property type="match status" value="1"/>
</dbReference>
<keyword evidence="2" id="KW-0238">DNA-binding</keyword>
<dbReference type="PANTHER" id="PTHR43280">
    <property type="entry name" value="ARAC-FAMILY TRANSCRIPTIONAL REGULATOR"/>
    <property type="match status" value="1"/>
</dbReference>